<feature type="domain" description="NAD(P)-binding" evidence="1">
    <location>
        <begin position="13"/>
        <end position="86"/>
    </location>
</feature>
<dbReference type="InterPro" id="IPR036291">
    <property type="entry name" value="NAD(P)-bd_dom_sf"/>
</dbReference>
<proteinExistence type="predicted"/>
<organism evidence="2 3">
    <name type="scientific">Bailinhaonella thermotolerans</name>
    <dbReference type="NCBI Taxonomy" id="1070861"/>
    <lineage>
        <taxon>Bacteria</taxon>
        <taxon>Bacillati</taxon>
        <taxon>Actinomycetota</taxon>
        <taxon>Actinomycetes</taxon>
        <taxon>Streptosporangiales</taxon>
        <taxon>Streptosporangiaceae</taxon>
        <taxon>Bailinhaonella</taxon>
    </lineage>
</organism>
<protein>
    <submittedName>
        <fullName evidence="2">Saccharopine dehydrogenase</fullName>
    </submittedName>
</protein>
<gene>
    <name evidence="2" type="ORF">D5H75_35825</name>
</gene>
<dbReference type="PANTHER" id="PTHR43781">
    <property type="entry name" value="SACCHAROPINE DEHYDROGENASE"/>
    <property type="match status" value="1"/>
</dbReference>
<dbReference type="Gene3D" id="3.40.50.720">
    <property type="entry name" value="NAD(P)-binding Rossmann-like Domain"/>
    <property type="match status" value="1"/>
</dbReference>
<evidence type="ECO:0000313" key="3">
    <source>
        <dbReference type="Proteomes" id="UP000265768"/>
    </source>
</evidence>
<dbReference type="RefSeq" id="WP_119931038.1">
    <property type="nucleotide sequence ID" value="NZ_QZEY01000022.1"/>
</dbReference>
<comment type="caution">
    <text evidence="2">The sequence shown here is derived from an EMBL/GenBank/DDBJ whole genome shotgun (WGS) entry which is preliminary data.</text>
</comment>
<sequence length="368" mass="38247">MAPTSSPRIILFGATGYTGRRTAEALVERGARPILAGRDQGRLDDLASALPGPAETAVADVERPDSVRRLVAEGDVLITTVGPFARWGAPAVEAAVNARAVYLDSTGEPTFIRRVFQRYGPQAEASGAALLTAFGFDYVPGNLAASLALRKAGPAASRVDVGYFLHGSSAGSASAGTRASMLGMVFEPMYGFREGRVMPERGRTRSFEVGGTRRHALAVGASEHFVLPRRHPGLREVNVYMGWVSGPLMRMAGPAAKAAPFVAALPGARRALRLVADRVERTSSRGPSGPSEVTSQVVAEAYGQGGERLATAELVGGDPYDVTARLLAWGAITAAGEGVDGRGALGPADAFGLDRLTAGAVEAGYSVT</sequence>
<reference evidence="2 3" key="1">
    <citation type="submission" date="2018-09" db="EMBL/GenBank/DDBJ databases">
        <title>YIM 75507 draft genome.</title>
        <authorList>
            <person name="Tang S."/>
            <person name="Feng Y."/>
        </authorList>
    </citation>
    <scope>NUCLEOTIDE SEQUENCE [LARGE SCALE GENOMIC DNA]</scope>
    <source>
        <strain evidence="2 3">YIM 75507</strain>
    </source>
</reference>
<dbReference type="PANTHER" id="PTHR43781:SF1">
    <property type="entry name" value="SACCHAROPINE DEHYDROGENASE"/>
    <property type="match status" value="1"/>
</dbReference>
<dbReference type="Proteomes" id="UP000265768">
    <property type="component" value="Unassembled WGS sequence"/>
</dbReference>
<dbReference type="EMBL" id="QZEY01000022">
    <property type="protein sequence ID" value="RJL22582.1"/>
    <property type="molecule type" value="Genomic_DNA"/>
</dbReference>
<keyword evidence="3" id="KW-1185">Reference proteome</keyword>
<dbReference type="AlphaFoldDB" id="A0A3A4A6L3"/>
<dbReference type="OrthoDB" id="4369409at2"/>
<evidence type="ECO:0000259" key="1">
    <source>
        <dbReference type="Pfam" id="PF13460"/>
    </source>
</evidence>
<name>A0A3A4A6L3_9ACTN</name>
<dbReference type="Pfam" id="PF13460">
    <property type="entry name" value="NAD_binding_10"/>
    <property type="match status" value="1"/>
</dbReference>
<dbReference type="SUPFAM" id="SSF51735">
    <property type="entry name" value="NAD(P)-binding Rossmann-fold domains"/>
    <property type="match status" value="1"/>
</dbReference>
<accession>A0A3A4A6L3</accession>
<evidence type="ECO:0000313" key="2">
    <source>
        <dbReference type="EMBL" id="RJL22582.1"/>
    </source>
</evidence>
<dbReference type="InterPro" id="IPR016040">
    <property type="entry name" value="NAD(P)-bd_dom"/>
</dbReference>